<dbReference type="RefSeq" id="WP_248353262.1">
    <property type="nucleotide sequence ID" value="NZ_AP025591.1"/>
</dbReference>
<reference evidence="2" key="1">
    <citation type="journal article" date="2022" name="Int. J. Syst. Evol. Microbiol.">
        <title>Anaeromyxobacter oryzae sp. nov., Anaeromyxobacter diazotrophicus sp. nov. and Anaeromyxobacter paludicola sp. nov., isolated from paddy soils.</title>
        <authorList>
            <person name="Itoh H."/>
            <person name="Xu Z."/>
            <person name="Mise K."/>
            <person name="Masuda Y."/>
            <person name="Ushijima N."/>
            <person name="Hayakawa C."/>
            <person name="Shiratori Y."/>
            <person name="Senoo K."/>
        </authorList>
    </citation>
    <scope>NUCLEOTIDE SEQUENCE [LARGE SCALE GENOMIC DNA]</scope>
    <source>
        <strain evidence="2">Red232</strain>
    </source>
</reference>
<keyword evidence="2" id="KW-1185">Reference proteome</keyword>
<evidence type="ECO:0000313" key="1">
    <source>
        <dbReference type="EMBL" id="BDG04784.1"/>
    </source>
</evidence>
<organism evidence="1 2">
    <name type="scientific">Anaeromyxobacter oryzae</name>
    <dbReference type="NCBI Taxonomy" id="2918170"/>
    <lineage>
        <taxon>Bacteria</taxon>
        <taxon>Pseudomonadati</taxon>
        <taxon>Myxococcota</taxon>
        <taxon>Myxococcia</taxon>
        <taxon>Myxococcales</taxon>
        <taxon>Cystobacterineae</taxon>
        <taxon>Anaeromyxobacteraceae</taxon>
        <taxon>Anaeromyxobacter</taxon>
    </lineage>
</organism>
<accession>A0ABM7WZ27</accession>
<dbReference type="Pfam" id="PF12006">
    <property type="entry name" value="DUF3500"/>
    <property type="match status" value="1"/>
</dbReference>
<dbReference type="PANTHER" id="PTHR37489">
    <property type="entry name" value="DUF3500 DOMAIN-CONTAINING PROTEIN"/>
    <property type="match status" value="1"/>
</dbReference>
<evidence type="ECO:0000313" key="2">
    <source>
        <dbReference type="Proteomes" id="UP001162891"/>
    </source>
</evidence>
<dbReference type="PANTHER" id="PTHR37489:SF1">
    <property type="entry name" value="DUF3500 DOMAIN-CONTAINING PROTEIN"/>
    <property type="match status" value="1"/>
</dbReference>
<proteinExistence type="predicted"/>
<dbReference type="EMBL" id="AP025591">
    <property type="protein sequence ID" value="BDG04784.1"/>
    <property type="molecule type" value="Genomic_DNA"/>
</dbReference>
<dbReference type="InterPro" id="IPR021889">
    <property type="entry name" value="DUF3500"/>
</dbReference>
<sequence>MRDEAVAFLRSLTPEQRRRATFPIDGPERLDWHYVPRERPGLPLGEMDDDQRAAAHALLRSALSDAGYRKATDIMRLEEVLRAMERVRRSRRDPDNYAWSIFGDPEAESAWGWRVEGHHLSLNFTFADHSVLAVTPAFMGANPAKIPSGPLASLRVLGTQEDIAREVVRSLAGAQRERTIIAARSLGDIVSGPGRADMLRSPAGLPIGDMGAAQRAVAERLIEEFVANLRTELAEAQRDRIREAGLGAIHFAWAGPVEPGHAHYFRLHGPRLLVEHDNTQNDANHVHSVWRDPGRDFALDVLGEHYRAGPHAVAR</sequence>
<dbReference type="Proteomes" id="UP001162891">
    <property type="component" value="Chromosome"/>
</dbReference>
<protein>
    <recommendedName>
        <fullName evidence="3">DUF3500 domain-containing protein</fullName>
    </recommendedName>
</protein>
<gene>
    <name evidence="1" type="ORF">AMOR_37800</name>
</gene>
<evidence type="ECO:0008006" key="3">
    <source>
        <dbReference type="Google" id="ProtNLM"/>
    </source>
</evidence>
<name>A0ABM7WZ27_9BACT</name>